<dbReference type="InterPro" id="IPR047650">
    <property type="entry name" value="Transpos_IS110"/>
</dbReference>
<reference evidence="3 4" key="1">
    <citation type="submission" date="2017-03" db="EMBL/GenBank/DDBJ databases">
        <title>Genome analysis of strain PAMC 26577.</title>
        <authorList>
            <person name="Oh H.-M."/>
            <person name="Yang J.-A."/>
        </authorList>
    </citation>
    <scope>NUCLEOTIDE SEQUENCE [LARGE SCALE GENOMIC DNA]</scope>
    <source>
        <strain evidence="3 4">PAMC 26577</strain>
    </source>
</reference>
<comment type="caution">
    <text evidence="3">The sequence shown here is derived from an EMBL/GenBank/DDBJ whole genome shotgun (WGS) entry which is preliminary data.</text>
</comment>
<dbReference type="InterPro" id="IPR003346">
    <property type="entry name" value="Transposase_20"/>
</dbReference>
<dbReference type="Pfam" id="PF02371">
    <property type="entry name" value="Transposase_20"/>
    <property type="match status" value="1"/>
</dbReference>
<dbReference type="AlphaFoldDB" id="A0A242MRY4"/>
<dbReference type="GO" id="GO:0003677">
    <property type="term" value="F:DNA binding"/>
    <property type="evidence" value="ECO:0007669"/>
    <property type="project" value="InterPro"/>
</dbReference>
<feature type="domain" description="Transposase IS116/IS110/IS902 C-terminal" evidence="2">
    <location>
        <begin position="102"/>
        <end position="153"/>
    </location>
</feature>
<evidence type="ECO:0000256" key="1">
    <source>
        <dbReference type="SAM" id="Coils"/>
    </source>
</evidence>
<protein>
    <submittedName>
        <fullName evidence="3">Mobile element protein</fullName>
    </submittedName>
</protein>
<feature type="coiled-coil region" evidence="1">
    <location>
        <begin position="71"/>
        <end position="98"/>
    </location>
</feature>
<evidence type="ECO:0000313" key="4">
    <source>
        <dbReference type="Proteomes" id="UP000195221"/>
    </source>
</evidence>
<dbReference type="PANTHER" id="PTHR33055">
    <property type="entry name" value="TRANSPOSASE FOR INSERTION SEQUENCE ELEMENT IS1111A"/>
    <property type="match status" value="1"/>
</dbReference>
<dbReference type="Proteomes" id="UP000195221">
    <property type="component" value="Unassembled WGS sequence"/>
</dbReference>
<gene>
    <name evidence="3" type="ORF">PAMC26577_16595</name>
</gene>
<keyword evidence="1" id="KW-0175">Coiled coil</keyword>
<dbReference type="EMBL" id="NBTZ01000068">
    <property type="protein sequence ID" value="OTP74109.1"/>
    <property type="molecule type" value="Genomic_DNA"/>
</dbReference>
<dbReference type="PANTHER" id="PTHR33055:SF3">
    <property type="entry name" value="PUTATIVE TRANSPOSASE FOR IS117-RELATED"/>
    <property type="match status" value="1"/>
</dbReference>
<dbReference type="GO" id="GO:0004803">
    <property type="term" value="F:transposase activity"/>
    <property type="evidence" value="ECO:0007669"/>
    <property type="project" value="InterPro"/>
</dbReference>
<accession>A0A242MRY4</accession>
<proteinExistence type="predicted"/>
<dbReference type="GO" id="GO:0006313">
    <property type="term" value="P:DNA transposition"/>
    <property type="evidence" value="ECO:0007669"/>
    <property type="project" value="InterPro"/>
</dbReference>
<evidence type="ECO:0000259" key="2">
    <source>
        <dbReference type="Pfam" id="PF02371"/>
    </source>
</evidence>
<sequence>MYTAFGIRFISASIPQFYGMLASTFFSRPQRGLLTEYGEVMNKSRSALDKAIPGVLGKLAERLPAMSIDSLRELWNELETLDQQIAAIEQRLQRWMKEDRACKAIAEIPGVGLLTATAAVATMGDPKSFKSGREFAAWLGLVPAQTGTGGKVR</sequence>
<organism evidence="3 4">
    <name type="scientific">Caballeronia sordidicola</name>
    <name type="common">Burkholderia sordidicola</name>
    <dbReference type="NCBI Taxonomy" id="196367"/>
    <lineage>
        <taxon>Bacteria</taxon>
        <taxon>Pseudomonadati</taxon>
        <taxon>Pseudomonadota</taxon>
        <taxon>Betaproteobacteria</taxon>
        <taxon>Burkholderiales</taxon>
        <taxon>Burkholderiaceae</taxon>
        <taxon>Caballeronia</taxon>
    </lineage>
</organism>
<evidence type="ECO:0000313" key="3">
    <source>
        <dbReference type="EMBL" id="OTP74109.1"/>
    </source>
</evidence>
<name>A0A242MRY4_CABSO</name>